<dbReference type="SUPFAM" id="SSF56300">
    <property type="entry name" value="Metallo-dependent phosphatases"/>
    <property type="match status" value="1"/>
</dbReference>
<evidence type="ECO:0000313" key="2">
    <source>
        <dbReference type="Proteomes" id="UP000317835"/>
    </source>
</evidence>
<dbReference type="KEGG" id="tpla:ElP_34780"/>
<dbReference type="InterPro" id="IPR029052">
    <property type="entry name" value="Metallo-depent_PP-like"/>
</dbReference>
<dbReference type="EMBL" id="CP036426">
    <property type="protein sequence ID" value="QDV35574.1"/>
    <property type="molecule type" value="Genomic_DNA"/>
</dbReference>
<dbReference type="RefSeq" id="WP_145271256.1">
    <property type="nucleotide sequence ID" value="NZ_CP036426.1"/>
</dbReference>
<organism evidence="1 2">
    <name type="scientific">Tautonia plasticadhaerens</name>
    <dbReference type="NCBI Taxonomy" id="2527974"/>
    <lineage>
        <taxon>Bacteria</taxon>
        <taxon>Pseudomonadati</taxon>
        <taxon>Planctomycetota</taxon>
        <taxon>Planctomycetia</taxon>
        <taxon>Isosphaerales</taxon>
        <taxon>Isosphaeraceae</taxon>
        <taxon>Tautonia</taxon>
    </lineage>
</organism>
<dbReference type="OrthoDB" id="9787800at2"/>
<evidence type="ECO:0000313" key="1">
    <source>
        <dbReference type="EMBL" id="QDV35574.1"/>
    </source>
</evidence>
<dbReference type="AlphaFoldDB" id="A0A518H3Y9"/>
<reference evidence="1 2" key="1">
    <citation type="submission" date="2019-02" db="EMBL/GenBank/DDBJ databases">
        <title>Deep-cultivation of Planctomycetes and their phenomic and genomic characterization uncovers novel biology.</title>
        <authorList>
            <person name="Wiegand S."/>
            <person name="Jogler M."/>
            <person name="Boedeker C."/>
            <person name="Pinto D."/>
            <person name="Vollmers J."/>
            <person name="Rivas-Marin E."/>
            <person name="Kohn T."/>
            <person name="Peeters S.H."/>
            <person name="Heuer A."/>
            <person name="Rast P."/>
            <person name="Oberbeckmann S."/>
            <person name="Bunk B."/>
            <person name="Jeske O."/>
            <person name="Meyerdierks A."/>
            <person name="Storesund J.E."/>
            <person name="Kallscheuer N."/>
            <person name="Luecker S."/>
            <person name="Lage O.M."/>
            <person name="Pohl T."/>
            <person name="Merkel B.J."/>
            <person name="Hornburger P."/>
            <person name="Mueller R.-W."/>
            <person name="Bruemmer F."/>
            <person name="Labrenz M."/>
            <person name="Spormann A.M."/>
            <person name="Op den Camp H."/>
            <person name="Overmann J."/>
            <person name="Amann R."/>
            <person name="Jetten M.S.M."/>
            <person name="Mascher T."/>
            <person name="Medema M.H."/>
            <person name="Devos D.P."/>
            <person name="Kaster A.-K."/>
            <person name="Ovreas L."/>
            <person name="Rohde M."/>
            <person name="Galperin M.Y."/>
            <person name="Jogler C."/>
        </authorList>
    </citation>
    <scope>NUCLEOTIDE SEQUENCE [LARGE SCALE GENOMIC DNA]</scope>
    <source>
        <strain evidence="1 2">ElP</strain>
    </source>
</reference>
<accession>A0A518H3Y9</accession>
<protein>
    <recommendedName>
        <fullName evidence="3">Calcineurin-like phosphoesterase domain-containing protein</fullName>
    </recommendedName>
</protein>
<evidence type="ECO:0008006" key="3">
    <source>
        <dbReference type="Google" id="ProtNLM"/>
    </source>
</evidence>
<proteinExistence type="predicted"/>
<dbReference type="Proteomes" id="UP000317835">
    <property type="component" value="Chromosome"/>
</dbReference>
<gene>
    <name evidence="1" type="ORF">ElP_34780</name>
</gene>
<name>A0A518H3Y9_9BACT</name>
<sequence length="287" mass="30978">MGRANYLVFGDLHGRVLPAFRLAMAWGREHGVRIDGLVQVGDLGYFPDPTRLDRATLRHAADDPMELGVRLVTGSSPEADAVFHGEEEPPSALWFTAGNHEDFDALAGLARDADPGAGSFVVDSYHRVRCLRDGATEALPGGLRVGALWGIDDQAPNARRRTPRPGRIREESVLALAARSFDILLTYESPRDAVLAGSGSAGIGLVIEAARPRFAFFGHYGGRGGLVGGDFGGTEVYHLCGLELRLEGSCAESRSVGLLALEDGAGAFKYLDDAWLRGFTRHNWEHR</sequence>
<keyword evidence="2" id="KW-1185">Reference proteome</keyword>